<dbReference type="Gene3D" id="1.10.510.10">
    <property type="entry name" value="Transferase(Phosphotransferase) domain 1"/>
    <property type="match status" value="1"/>
</dbReference>
<protein>
    <recommendedName>
        <fullName evidence="2">non-specific serine/threonine protein kinase</fullName>
        <ecNumber evidence="2">2.7.11.1</ecNumber>
    </recommendedName>
</protein>
<dbReference type="InterPro" id="IPR059233">
    <property type="entry name" value="MobB_NdrA/B/Cbk1"/>
</dbReference>
<dbReference type="CDD" id="cd05573">
    <property type="entry name" value="STKc_ROCK_NDR_like"/>
    <property type="match status" value="1"/>
</dbReference>
<dbReference type="SMART" id="SM00220">
    <property type="entry name" value="S_TKc"/>
    <property type="match status" value="1"/>
</dbReference>
<dbReference type="CDD" id="cd21742">
    <property type="entry name" value="MobB_NDR_LATS-like"/>
    <property type="match status" value="1"/>
</dbReference>
<evidence type="ECO:0000256" key="5">
    <source>
        <dbReference type="ARBA" id="ARBA00022679"/>
    </source>
</evidence>
<dbReference type="STRING" id="1806994.A0A507BSL7"/>
<feature type="domain" description="CRIB" evidence="15">
    <location>
        <begin position="16"/>
        <end position="29"/>
    </location>
</feature>
<evidence type="ECO:0000256" key="3">
    <source>
        <dbReference type="ARBA" id="ARBA00022527"/>
    </source>
</evidence>
<dbReference type="InterPro" id="IPR000961">
    <property type="entry name" value="AGC-kinase_C"/>
</dbReference>
<dbReference type="RefSeq" id="XP_031023331.1">
    <property type="nucleotide sequence ID" value="XM_031170691.1"/>
</dbReference>
<organism evidence="17 18">
    <name type="scientific">Synchytrium microbalum</name>
    <dbReference type="NCBI Taxonomy" id="1806994"/>
    <lineage>
        <taxon>Eukaryota</taxon>
        <taxon>Fungi</taxon>
        <taxon>Fungi incertae sedis</taxon>
        <taxon>Chytridiomycota</taxon>
        <taxon>Chytridiomycota incertae sedis</taxon>
        <taxon>Chytridiomycetes</taxon>
        <taxon>Synchytriales</taxon>
        <taxon>Synchytriaceae</taxon>
        <taxon>Synchytrium</taxon>
    </lineage>
</organism>
<feature type="region of interest" description="Disordered" evidence="13">
    <location>
        <begin position="1"/>
        <end position="21"/>
    </location>
</feature>
<evidence type="ECO:0000313" key="17">
    <source>
        <dbReference type="EMBL" id="TPX32057.1"/>
    </source>
</evidence>
<keyword evidence="4" id="KW-0597">Phosphoprotein</keyword>
<keyword evidence="3" id="KW-0723">Serine/threonine-protein kinase</keyword>
<evidence type="ECO:0000256" key="1">
    <source>
        <dbReference type="ARBA" id="ARBA00005719"/>
    </source>
</evidence>
<evidence type="ECO:0000256" key="4">
    <source>
        <dbReference type="ARBA" id="ARBA00022553"/>
    </source>
</evidence>
<evidence type="ECO:0000256" key="8">
    <source>
        <dbReference type="ARBA" id="ARBA00022840"/>
    </source>
</evidence>
<comment type="catalytic activity">
    <reaction evidence="10">
        <text>L-threonyl-[protein] + ATP = O-phospho-L-threonyl-[protein] + ADP + H(+)</text>
        <dbReference type="Rhea" id="RHEA:46608"/>
        <dbReference type="Rhea" id="RHEA-COMP:11060"/>
        <dbReference type="Rhea" id="RHEA-COMP:11605"/>
        <dbReference type="ChEBI" id="CHEBI:15378"/>
        <dbReference type="ChEBI" id="CHEBI:30013"/>
        <dbReference type="ChEBI" id="CHEBI:30616"/>
        <dbReference type="ChEBI" id="CHEBI:61977"/>
        <dbReference type="ChEBI" id="CHEBI:456216"/>
        <dbReference type="EC" id="2.7.11.1"/>
    </reaction>
</comment>
<comment type="caution">
    <text evidence="17">The sequence shown here is derived from an EMBL/GenBank/DDBJ whole genome shotgun (WGS) entry which is preliminary data.</text>
</comment>
<name>A0A507BSL7_9FUNG</name>
<dbReference type="GO" id="GO:0007010">
    <property type="term" value="P:cytoskeleton organization"/>
    <property type="evidence" value="ECO:0007669"/>
    <property type="project" value="UniProtKB-ARBA"/>
</dbReference>
<evidence type="ECO:0000259" key="14">
    <source>
        <dbReference type="PROSITE" id="PS50011"/>
    </source>
</evidence>
<dbReference type="PROSITE" id="PS00107">
    <property type="entry name" value="PROTEIN_KINASE_ATP"/>
    <property type="match status" value="1"/>
</dbReference>
<evidence type="ECO:0000256" key="11">
    <source>
        <dbReference type="ARBA" id="ARBA00048679"/>
    </source>
</evidence>
<dbReference type="PROSITE" id="PS50011">
    <property type="entry name" value="PROTEIN_KINASE_DOM"/>
    <property type="match status" value="1"/>
</dbReference>
<evidence type="ECO:0000256" key="7">
    <source>
        <dbReference type="ARBA" id="ARBA00022777"/>
    </source>
</evidence>
<dbReference type="Pfam" id="PF00069">
    <property type="entry name" value="Pkinase"/>
    <property type="match status" value="2"/>
</dbReference>
<dbReference type="EC" id="2.7.11.1" evidence="2"/>
<dbReference type="FunFam" id="3.30.200.20:FF:000192">
    <property type="entry name" value="Serine/threonine-protein kinase cot-1"/>
    <property type="match status" value="1"/>
</dbReference>
<dbReference type="GO" id="GO:0004674">
    <property type="term" value="F:protein serine/threonine kinase activity"/>
    <property type="evidence" value="ECO:0007669"/>
    <property type="project" value="UniProtKB-KW"/>
</dbReference>
<comment type="similarity">
    <text evidence="9">Belongs to the protein kinase superfamily. STE Ser/Thr protein kinase family. COT1 subfamily.</text>
</comment>
<feature type="domain" description="AGC-kinase C-terminal" evidence="16">
    <location>
        <begin position="548"/>
        <end position="629"/>
    </location>
</feature>
<dbReference type="PROSITE" id="PS00108">
    <property type="entry name" value="PROTEIN_KINASE_ST"/>
    <property type="match status" value="1"/>
</dbReference>
<keyword evidence="7" id="KW-0418">Kinase</keyword>
<reference evidence="17 18" key="1">
    <citation type="journal article" date="2019" name="Sci. Rep.">
        <title>Comparative genomics of chytrid fungi reveal insights into the obligate biotrophic and pathogenic lifestyle of Synchytrium endobioticum.</title>
        <authorList>
            <person name="van de Vossenberg B.T.L.H."/>
            <person name="Warris S."/>
            <person name="Nguyen H.D.T."/>
            <person name="van Gent-Pelzer M.P.E."/>
            <person name="Joly D.L."/>
            <person name="van de Geest H.C."/>
            <person name="Bonants P.J.M."/>
            <person name="Smith D.S."/>
            <person name="Levesque C.A."/>
            <person name="van der Lee T.A.J."/>
        </authorList>
    </citation>
    <scope>NUCLEOTIDE SEQUENCE [LARGE SCALE GENOMIC DNA]</scope>
    <source>
        <strain evidence="17 18">JEL517</strain>
    </source>
</reference>
<dbReference type="InterPro" id="IPR017441">
    <property type="entry name" value="Protein_kinase_ATP_BS"/>
</dbReference>
<comment type="similarity">
    <text evidence="1">Belongs to the protein kinase superfamily. AGC Ser/Thr protein kinase family. DMPK subfamily.</text>
</comment>
<keyword evidence="18" id="KW-1185">Reference proteome</keyword>
<dbReference type="GeneID" id="42005988"/>
<gene>
    <name evidence="17" type="ORF">SmJEL517_g04763</name>
</gene>
<evidence type="ECO:0000256" key="2">
    <source>
        <dbReference type="ARBA" id="ARBA00012513"/>
    </source>
</evidence>
<evidence type="ECO:0000259" key="16">
    <source>
        <dbReference type="PROSITE" id="PS51285"/>
    </source>
</evidence>
<evidence type="ECO:0000256" key="12">
    <source>
        <dbReference type="PROSITE-ProRule" id="PRU10141"/>
    </source>
</evidence>
<dbReference type="OrthoDB" id="3638488at2759"/>
<feature type="domain" description="Protein kinase" evidence="14">
    <location>
        <begin position="204"/>
        <end position="547"/>
    </location>
</feature>
<comment type="catalytic activity">
    <reaction evidence="11">
        <text>L-seryl-[protein] + ATP = O-phospho-L-seryl-[protein] + ADP + H(+)</text>
        <dbReference type="Rhea" id="RHEA:17989"/>
        <dbReference type="Rhea" id="RHEA-COMP:9863"/>
        <dbReference type="Rhea" id="RHEA-COMP:11604"/>
        <dbReference type="ChEBI" id="CHEBI:15378"/>
        <dbReference type="ChEBI" id="CHEBI:29999"/>
        <dbReference type="ChEBI" id="CHEBI:30616"/>
        <dbReference type="ChEBI" id="CHEBI:83421"/>
        <dbReference type="ChEBI" id="CHEBI:456216"/>
        <dbReference type="EC" id="2.7.11.1"/>
    </reaction>
</comment>
<dbReference type="GO" id="GO:0005524">
    <property type="term" value="F:ATP binding"/>
    <property type="evidence" value="ECO:0007669"/>
    <property type="project" value="UniProtKB-UniRule"/>
</dbReference>
<keyword evidence="5" id="KW-0808">Transferase</keyword>
<dbReference type="FunFam" id="1.10.510.10:FF:000024">
    <property type="entry name" value="Probable serine/threonine-protein kinase cot-1"/>
    <property type="match status" value="2"/>
</dbReference>
<sequence length="646" mass="73085">MATELKRNVSPSKQNISAPTNFEHLVHQTPEQATLALAELNEYNARSSGVPVRQSDPSYVTAKGSSSSSSESTDSFVTTNQPSSTVLVSGGFRAFRSLIQPFQPRNSTSESPGPRQREDTPPQPISMATVEKSAAAKVFFELHFDRLYKSGPAGRAKRRMVLEEELADAKEMSDSEKRAVRQEWLLKESEHTRLKRERITVSDFEAVKTVGHGAFGVVRLVREKATGEFYAMKILRKADMIRRHQESHVRAERDLLSEAAEVADWIVKLVYSFQDNDYLYFVMEYMGGGDFLSLLIKLDIFEEDFAKFYAAEMVLAIEEAHKLGMIHRDIKPDNFLFDGEGHIRLSDFGLATDFHWAHDSTYYQAQVQATKNAVSRDQAMQDTHNNHSSHSLTTNEDEDISEAEIIAPPPQEKILAWRDKNRKTTAYSVVGTNNYIAPEVLLGEGYDKRCDWWSLGVIIYEMLYGFPPFCSKNRQHTKVKIVNWRQTLRFPSKPVVSREAQDLIEHLICDMDSRYGGVIIPIPAGGDGLSRLLGPGDANDIKTHPWFRDIDWDGLRTARPPFRPNLSREDDTKHFDEIDEDEVAKKMLASNDSQKSPESEEDEAMLDMKKRLAFVGFTYRCPRKTGTPNSYTASTPAATPATDHQV</sequence>
<feature type="region of interest" description="Disordered" evidence="13">
    <location>
        <begin position="622"/>
        <end position="646"/>
    </location>
</feature>
<dbReference type="Gene3D" id="3.30.200.20">
    <property type="entry name" value="Phosphorylase Kinase, domain 1"/>
    <property type="match status" value="1"/>
</dbReference>
<dbReference type="PROSITE" id="PS51285">
    <property type="entry name" value="AGC_KINASE_CTER"/>
    <property type="match status" value="1"/>
</dbReference>
<dbReference type="SMART" id="SM00133">
    <property type="entry name" value="S_TK_X"/>
    <property type="match status" value="1"/>
</dbReference>
<proteinExistence type="inferred from homology"/>
<evidence type="ECO:0000259" key="15">
    <source>
        <dbReference type="PROSITE" id="PS50108"/>
    </source>
</evidence>
<evidence type="ECO:0000256" key="6">
    <source>
        <dbReference type="ARBA" id="ARBA00022741"/>
    </source>
</evidence>
<feature type="region of interest" description="Disordered" evidence="13">
    <location>
        <begin position="45"/>
        <end position="83"/>
    </location>
</feature>
<feature type="compositionally biased region" description="Low complexity" evidence="13">
    <location>
        <begin position="632"/>
        <end position="646"/>
    </location>
</feature>
<dbReference type="InterPro" id="IPR008271">
    <property type="entry name" value="Ser/Thr_kinase_AS"/>
</dbReference>
<feature type="compositionally biased region" description="Polar residues" evidence="13">
    <location>
        <begin position="9"/>
        <end position="20"/>
    </location>
</feature>
<evidence type="ECO:0000313" key="18">
    <source>
        <dbReference type="Proteomes" id="UP000319731"/>
    </source>
</evidence>
<dbReference type="PROSITE" id="PS50108">
    <property type="entry name" value="CRIB"/>
    <property type="match status" value="1"/>
</dbReference>
<dbReference type="InterPro" id="IPR011009">
    <property type="entry name" value="Kinase-like_dom_sf"/>
</dbReference>
<dbReference type="Proteomes" id="UP000319731">
    <property type="component" value="Unassembled WGS sequence"/>
</dbReference>
<keyword evidence="6 12" id="KW-0547">Nucleotide-binding</keyword>
<dbReference type="InterPro" id="IPR050839">
    <property type="entry name" value="Rho-assoc_Ser/Thr_Kinase"/>
</dbReference>
<evidence type="ECO:0000256" key="13">
    <source>
        <dbReference type="SAM" id="MobiDB-lite"/>
    </source>
</evidence>
<dbReference type="SUPFAM" id="SSF56112">
    <property type="entry name" value="Protein kinase-like (PK-like)"/>
    <property type="match status" value="1"/>
</dbReference>
<feature type="compositionally biased region" description="Low complexity" evidence="13">
    <location>
        <begin position="65"/>
        <end position="75"/>
    </location>
</feature>
<evidence type="ECO:0000256" key="9">
    <source>
        <dbReference type="ARBA" id="ARBA00038271"/>
    </source>
</evidence>
<feature type="binding site" evidence="12">
    <location>
        <position position="233"/>
    </location>
    <ligand>
        <name>ATP</name>
        <dbReference type="ChEBI" id="CHEBI:30616"/>
    </ligand>
</feature>
<dbReference type="EMBL" id="QEAO01000035">
    <property type="protein sequence ID" value="TPX32057.1"/>
    <property type="molecule type" value="Genomic_DNA"/>
</dbReference>
<evidence type="ECO:0000256" key="10">
    <source>
        <dbReference type="ARBA" id="ARBA00047899"/>
    </source>
</evidence>
<accession>A0A507BSL7</accession>
<feature type="region of interest" description="Disordered" evidence="13">
    <location>
        <begin position="99"/>
        <end position="124"/>
    </location>
</feature>
<dbReference type="AlphaFoldDB" id="A0A507BSL7"/>
<dbReference type="InterPro" id="IPR000095">
    <property type="entry name" value="CRIB_dom"/>
</dbReference>
<dbReference type="PANTHER" id="PTHR22988">
    <property type="entry name" value="MYOTONIC DYSTROPHY S/T KINASE-RELATED"/>
    <property type="match status" value="1"/>
</dbReference>
<dbReference type="InterPro" id="IPR000719">
    <property type="entry name" value="Prot_kinase_dom"/>
</dbReference>
<keyword evidence="8 12" id="KW-0067">ATP-binding</keyword>